<dbReference type="PANTHER" id="PTHR35602:SF3">
    <property type="entry name" value="ESTERASE YQIA"/>
    <property type="match status" value="1"/>
</dbReference>
<dbReference type="SUPFAM" id="SSF53474">
    <property type="entry name" value="alpha/beta-Hydrolases"/>
    <property type="match status" value="1"/>
</dbReference>
<comment type="caution">
    <text evidence="1">The sequence shown here is derived from an EMBL/GenBank/DDBJ whole genome shotgun (WGS) entry which is preliminary data.</text>
</comment>
<dbReference type="Pfam" id="PF05728">
    <property type="entry name" value="UPF0227"/>
    <property type="match status" value="1"/>
</dbReference>
<dbReference type="InterPro" id="IPR008886">
    <property type="entry name" value="UPF0227/Esterase_YqiA"/>
</dbReference>
<evidence type="ECO:0000313" key="1">
    <source>
        <dbReference type="EMBL" id="MFC3148941.1"/>
    </source>
</evidence>
<dbReference type="PANTHER" id="PTHR35602">
    <property type="entry name" value="ESTERASE YQIA-RELATED"/>
    <property type="match status" value="1"/>
</dbReference>
<accession>A0ABV7H8H7</accession>
<gene>
    <name evidence="1" type="ORF">ACFOEN_15040</name>
</gene>
<name>A0ABV7H8H7_9BURK</name>
<dbReference type="Gene3D" id="3.40.50.1820">
    <property type="entry name" value="alpha/beta hydrolase"/>
    <property type="match status" value="1"/>
</dbReference>
<dbReference type="Proteomes" id="UP001595556">
    <property type="component" value="Unassembled WGS sequence"/>
</dbReference>
<sequence>MHILYLHGFRSGPQSTKAQLMRAACAHRGVPFDCPQLPVSPGQAAQLAHHRATQYLPAELTIVGSSLGGYYATWLAELVGCRAVLLNPAVNPARDLANYVTDGRGPLAHWHTQEPLEFHSRYLDELRELTVAAPTRRGRYLLVAATGDEVLDWREMSGHYRGCRQIILQGSNHAIDEFESLIPELFDFIHEPH</sequence>
<dbReference type="RefSeq" id="WP_377305324.1">
    <property type="nucleotide sequence ID" value="NZ_CP180191.1"/>
</dbReference>
<reference evidence="2" key="1">
    <citation type="journal article" date="2019" name="Int. J. Syst. Evol. Microbiol.">
        <title>The Global Catalogue of Microorganisms (GCM) 10K type strain sequencing project: providing services to taxonomists for standard genome sequencing and annotation.</title>
        <authorList>
            <consortium name="The Broad Institute Genomics Platform"/>
            <consortium name="The Broad Institute Genome Sequencing Center for Infectious Disease"/>
            <person name="Wu L."/>
            <person name="Ma J."/>
        </authorList>
    </citation>
    <scope>NUCLEOTIDE SEQUENCE [LARGE SCALE GENOMIC DNA]</scope>
    <source>
        <strain evidence="2">KCTC 52168</strain>
    </source>
</reference>
<organism evidence="1 2">
    <name type="scientific">Piscinibacterium candidicorallinum</name>
    <dbReference type="NCBI Taxonomy" id="1793872"/>
    <lineage>
        <taxon>Bacteria</taxon>
        <taxon>Pseudomonadati</taxon>
        <taxon>Pseudomonadota</taxon>
        <taxon>Betaproteobacteria</taxon>
        <taxon>Burkholderiales</taxon>
        <taxon>Piscinibacterium</taxon>
    </lineage>
</organism>
<dbReference type="EMBL" id="JBHRTI010000010">
    <property type="protein sequence ID" value="MFC3148941.1"/>
    <property type="molecule type" value="Genomic_DNA"/>
</dbReference>
<protein>
    <submittedName>
        <fullName evidence="1">YqiA/YcfP family alpha/beta fold hydrolase</fullName>
    </submittedName>
</protein>
<dbReference type="GO" id="GO:0016787">
    <property type="term" value="F:hydrolase activity"/>
    <property type="evidence" value="ECO:0007669"/>
    <property type="project" value="UniProtKB-KW"/>
</dbReference>
<proteinExistence type="predicted"/>
<evidence type="ECO:0000313" key="2">
    <source>
        <dbReference type="Proteomes" id="UP001595556"/>
    </source>
</evidence>
<dbReference type="InterPro" id="IPR029058">
    <property type="entry name" value="AB_hydrolase_fold"/>
</dbReference>
<keyword evidence="1" id="KW-0378">Hydrolase</keyword>
<keyword evidence="2" id="KW-1185">Reference proteome</keyword>